<dbReference type="SUPFAM" id="SSF48168">
    <property type="entry name" value="R1 subunit of ribonucleotide reductase, N-terminal domain"/>
    <property type="match status" value="1"/>
</dbReference>
<evidence type="ECO:0000313" key="15">
    <source>
        <dbReference type="Proteomes" id="UP000034954"/>
    </source>
</evidence>
<keyword evidence="7" id="KW-0215">Deoxyribonucleotide synthesis</keyword>
<dbReference type="GO" id="GO:0004748">
    <property type="term" value="F:ribonucleoside-diphosphate reductase activity, thioredoxin disulfide as acceptor"/>
    <property type="evidence" value="ECO:0007669"/>
    <property type="project" value="UniProtKB-EC"/>
</dbReference>
<proteinExistence type="inferred from homology"/>
<dbReference type="Pfam" id="PF02867">
    <property type="entry name" value="Ribonuc_red_lgC"/>
    <property type="match status" value="1"/>
</dbReference>
<keyword evidence="8" id="KW-1015">Disulfide bond</keyword>
<organism evidence="14 15">
    <name type="scientific">Candidatus Brocadia fulgida</name>
    <dbReference type="NCBI Taxonomy" id="380242"/>
    <lineage>
        <taxon>Bacteria</taxon>
        <taxon>Pseudomonadati</taxon>
        <taxon>Planctomycetota</taxon>
        <taxon>Candidatus Brocadiia</taxon>
        <taxon>Candidatus Brocadiales</taxon>
        <taxon>Candidatus Brocadiaceae</taxon>
        <taxon>Candidatus Brocadia</taxon>
    </lineage>
</organism>
<dbReference type="InterPro" id="IPR008926">
    <property type="entry name" value="RNR_R1-su_N"/>
</dbReference>
<evidence type="ECO:0000256" key="5">
    <source>
        <dbReference type="ARBA" id="ARBA00022741"/>
    </source>
</evidence>
<keyword evidence="9 11" id="KW-0170">Cobalt</keyword>
<comment type="function">
    <text evidence="11">Catalyzes the reduction of ribonucleotides to deoxyribonucleotides. May function to provide a pool of deoxyribonucleotide precursors for DNA repair during oxygen limitation and/or for immediate growth after restoration of oxygen.</text>
</comment>
<keyword evidence="4 11" id="KW-0237">DNA synthesis</keyword>
<dbReference type="GO" id="GO:0009263">
    <property type="term" value="P:deoxyribonucleotide biosynthetic process"/>
    <property type="evidence" value="ECO:0007669"/>
    <property type="project" value="UniProtKB-KW"/>
</dbReference>
<sequence length="589" mass="65354">MAEKITAGKPTVSLSSNARLVLEKRYLKKDISGRTVESPEEMFRRIAKNIASVDLLYDKGADIVSREEQFYTLLASLRFLPNSPTLMNAGRDLQQLFGCFVLPIEDSVESIFEAVKQAALIHKSGGGTGFSFSRIRPKNDTVSTSGGRASGPISFMKVFNEATEAINQGGFRRGANMAVLRIDHPDIRDFITAKRVEGVLTNFNISVGITDVFMQAVEKNEAFPLINPRTKAVATTVNARNLFEQIVHSAWENGEPGILFLDTINAANPTPALGEIEGTNPCGEQPLLPFEACVLGSVNLSRMTKRKGKTYEIDWDRLANTTRLAVHFLDNIIDINKYPLPQIEHLTKGNRKIGLGIMGLADLFIKLGISYNSEKAIQCTDEVMRFFSQNANDASVKLAEERGTFPNYQKSIYAARHAPHFRNATRTTIAPTGTISIIAHCSSGIEPVFAVAYTRHVLVEGGLPEIHPIFKHLAKTRGFYSERLMEEVSREGSLTNIHEIPEDVKKIFITAREVSPEHQVKIQATCQKYIDSGVSKTINFSKESTEDDVRNVFLLAYKNGCKGITVYRNKSRVSQVLSVECTCTKELIK</sequence>
<dbReference type="InterPro" id="IPR000788">
    <property type="entry name" value="RNR_lg_C"/>
</dbReference>
<keyword evidence="15" id="KW-1185">Reference proteome</keyword>
<dbReference type="Gene3D" id="3.20.70.20">
    <property type="match status" value="1"/>
</dbReference>
<dbReference type="InterPro" id="IPR013509">
    <property type="entry name" value="RNR_lsu_N"/>
</dbReference>
<dbReference type="AlphaFoldDB" id="A0A0M2USX2"/>
<dbReference type="Proteomes" id="UP000034954">
    <property type="component" value="Unassembled WGS sequence"/>
</dbReference>
<gene>
    <name evidence="14" type="primary">nrdA</name>
    <name evidence="14" type="ORF">BROFUL_02340</name>
</gene>
<protein>
    <recommendedName>
        <fullName evidence="11">Vitamin B12-dependent ribonucleotide reductase</fullName>
        <ecNumber evidence="11">1.17.4.1</ecNumber>
    </recommendedName>
</protein>
<dbReference type="PRINTS" id="PR01183">
    <property type="entry name" value="RIBORDTASEM1"/>
</dbReference>
<comment type="caution">
    <text evidence="14">The sequence shown here is derived from an EMBL/GenBank/DDBJ whole genome shotgun (WGS) entry which is preliminary data.</text>
</comment>
<dbReference type="PATRIC" id="fig|380242.3.peg.2907"/>
<dbReference type="NCBIfam" id="TIGR02504">
    <property type="entry name" value="NrdJ_Z"/>
    <property type="match status" value="1"/>
</dbReference>
<evidence type="ECO:0000256" key="3">
    <source>
        <dbReference type="ARBA" id="ARBA00022628"/>
    </source>
</evidence>
<evidence type="ECO:0000256" key="6">
    <source>
        <dbReference type="ARBA" id="ARBA00023002"/>
    </source>
</evidence>
<comment type="cofactor">
    <cofactor evidence="1 11">
        <name>adenosylcob(III)alamin</name>
        <dbReference type="ChEBI" id="CHEBI:18408"/>
    </cofactor>
</comment>
<evidence type="ECO:0000256" key="9">
    <source>
        <dbReference type="ARBA" id="ARBA00023285"/>
    </source>
</evidence>
<dbReference type="UniPathway" id="UPA00326"/>
<evidence type="ECO:0000313" key="14">
    <source>
        <dbReference type="EMBL" id="KKO18947.1"/>
    </source>
</evidence>
<evidence type="ECO:0000259" key="12">
    <source>
        <dbReference type="Pfam" id="PF00317"/>
    </source>
</evidence>
<dbReference type="GO" id="GO:0031419">
    <property type="term" value="F:cobalamin binding"/>
    <property type="evidence" value="ECO:0007669"/>
    <property type="project" value="UniProtKB-KW"/>
</dbReference>
<dbReference type="GO" id="GO:0071897">
    <property type="term" value="P:DNA biosynthetic process"/>
    <property type="evidence" value="ECO:0007669"/>
    <property type="project" value="UniProtKB-KW"/>
</dbReference>
<accession>A0A0M2USX2</accession>
<evidence type="ECO:0000256" key="1">
    <source>
        <dbReference type="ARBA" id="ARBA00001922"/>
    </source>
</evidence>
<dbReference type="PANTHER" id="PTHR43371:SF1">
    <property type="entry name" value="RIBONUCLEOSIDE-DIPHOSPHATE REDUCTASE"/>
    <property type="match status" value="1"/>
</dbReference>
<name>A0A0M2USX2_9BACT</name>
<keyword evidence="6 11" id="KW-0560">Oxidoreductase</keyword>
<dbReference type="EMBL" id="LAQJ01000226">
    <property type="protein sequence ID" value="KKO18947.1"/>
    <property type="molecule type" value="Genomic_DNA"/>
</dbReference>
<evidence type="ECO:0000259" key="13">
    <source>
        <dbReference type="Pfam" id="PF02867"/>
    </source>
</evidence>
<dbReference type="CDD" id="cd02888">
    <property type="entry name" value="RNR_II_dimer"/>
    <property type="match status" value="1"/>
</dbReference>
<keyword evidence="5 11" id="KW-0547">Nucleotide-binding</keyword>
<evidence type="ECO:0000256" key="11">
    <source>
        <dbReference type="RuleBase" id="RU364064"/>
    </source>
</evidence>
<evidence type="ECO:0000256" key="2">
    <source>
        <dbReference type="ARBA" id="ARBA00007405"/>
    </source>
</evidence>
<feature type="domain" description="Ribonucleotide reductase large subunit N-terminal" evidence="12">
    <location>
        <begin position="13"/>
        <end position="93"/>
    </location>
</feature>
<evidence type="ECO:0000256" key="4">
    <source>
        <dbReference type="ARBA" id="ARBA00022634"/>
    </source>
</evidence>
<dbReference type="PANTHER" id="PTHR43371">
    <property type="entry name" value="VITAMIN B12-DEPENDENT RIBONUCLEOTIDE REDUCTASE"/>
    <property type="match status" value="1"/>
</dbReference>
<dbReference type="Pfam" id="PF00317">
    <property type="entry name" value="Ribonuc_red_lgN"/>
    <property type="match status" value="1"/>
</dbReference>
<feature type="domain" description="Ribonucleotide reductase large subunit C-terminal" evidence="13">
    <location>
        <begin position="99"/>
        <end position="567"/>
    </location>
</feature>
<dbReference type="GO" id="GO:0005524">
    <property type="term" value="F:ATP binding"/>
    <property type="evidence" value="ECO:0007669"/>
    <property type="project" value="InterPro"/>
</dbReference>
<dbReference type="SUPFAM" id="SSF51998">
    <property type="entry name" value="PFL-like glycyl radical enzymes"/>
    <property type="match status" value="1"/>
</dbReference>
<keyword evidence="3 11" id="KW-0846">Cobalamin</keyword>
<evidence type="ECO:0000256" key="7">
    <source>
        <dbReference type="ARBA" id="ARBA00023116"/>
    </source>
</evidence>
<comment type="catalytic activity">
    <reaction evidence="10 11">
        <text>a 2'-deoxyribonucleoside 5'-diphosphate + [thioredoxin]-disulfide + H2O = a ribonucleoside 5'-diphosphate + [thioredoxin]-dithiol</text>
        <dbReference type="Rhea" id="RHEA:23252"/>
        <dbReference type="Rhea" id="RHEA-COMP:10698"/>
        <dbReference type="Rhea" id="RHEA-COMP:10700"/>
        <dbReference type="ChEBI" id="CHEBI:15377"/>
        <dbReference type="ChEBI" id="CHEBI:29950"/>
        <dbReference type="ChEBI" id="CHEBI:50058"/>
        <dbReference type="ChEBI" id="CHEBI:57930"/>
        <dbReference type="ChEBI" id="CHEBI:73316"/>
        <dbReference type="EC" id="1.17.4.1"/>
    </reaction>
</comment>
<evidence type="ECO:0000256" key="10">
    <source>
        <dbReference type="ARBA" id="ARBA00047754"/>
    </source>
</evidence>
<dbReference type="InterPro" id="IPR013344">
    <property type="entry name" value="RNR_NrdJ/NrdZ"/>
</dbReference>
<reference evidence="14 15" key="1">
    <citation type="journal article" date="2013" name="BMC Microbiol.">
        <title>Identification of the type II cytochrome c maturation pathway in anammox bacteria by comparative genomics.</title>
        <authorList>
            <person name="Ferousi C."/>
            <person name="Speth D.R."/>
            <person name="Reimann J."/>
            <person name="Op den Camp H.J."/>
            <person name="Allen J.W."/>
            <person name="Keltjens J.T."/>
            <person name="Jetten M.S."/>
        </authorList>
    </citation>
    <scope>NUCLEOTIDE SEQUENCE [LARGE SCALE GENOMIC DNA]</scope>
    <source>
        <strain evidence="14">RU1</strain>
    </source>
</reference>
<dbReference type="InterPro" id="IPR050862">
    <property type="entry name" value="RdRp_reductase_class-2"/>
</dbReference>
<evidence type="ECO:0000256" key="8">
    <source>
        <dbReference type="ARBA" id="ARBA00023157"/>
    </source>
</evidence>
<dbReference type="EC" id="1.17.4.1" evidence="11"/>
<comment type="similarity">
    <text evidence="2 11">Belongs to the ribonucleoside diphosphate reductase class-2 family.</text>
</comment>